<dbReference type="PANTHER" id="PTHR43401">
    <property type="entry name" value="L-THREONINE 3-DEHYDROGENASE"/>
    <property type="match status" value="1"/>
</dbReference>
<evidence type="ECO:0000313" key="8">
    <source>
        <dbReference type="Proteomes" id="UP000515679"/>
    </source>
</evidence>
<gene>
    <name evidence="7" type="ORF">FPL14_24160</name>
</gene>
<keyword evidence="3" id="KW-0560">Oxidoreductase</keyword>
<dbReference type="AlphaFoldDB" id="A0A7G5C3Y7"/>
<dbReference type="Gene3D" id="3.40.50.720">
    <property type="entry name" value="NAD(P)-binding Rossmann-like Domain"/>
    <property type="match status" value="1"/>
</dbReference>
<dbReference type="KEGG" id="cchl:FPL14_24160"/>
<evidence type="ECO:0000256" key="1">
    <source>
        <dbReference type="ARBA" id="ARBA00022723"/>
    </source>
</evidence>
<evidence type="ECO:0000259" key="6">
    <source>
        <dbReference type="Pfam" id="PF08240"/>
    </source>
</evidence>
<keyword evidence="1 4" id="KW-0479">Metal-binding</keyword>
<dbReference type="InterPro" id="IPR036291">
    <property type="entry name" value="NAD(P)-bd_dom_sf"/>
</dbReference>
<name>A0A7G5C3Y7_9BACL</name>
<evidence type="ECO:0000256" key="3">
    <source>
        <dbReference type="ARBA" id="ARBA00023002"/>
    </source>
</evidence>
<proteinExistence type="inferred from homology"/>
<dbReference type="Proteomes" id="UP000515679">
    <property type="component" value="Chromosome"/>
</dbReference>
<sequence>MKSLALREPNVFEMQQKDIPVPKEGEALIKVLAVGVCGTDYHAFRGNQPYFAYPRILGHEIAGEIAEIAGGIGSDLRVGDRVTVMPYIACGSCIACRNGKTNACTKLKVLGVHIDGAMNEYFTVPTEYLVKAEGLSVSQISIIEPLSIGLHAVNRARLTPGEFVLVLGAGPIGLAVMKFAKLAGARVIALDINKDRLSFSKQWAQVDAVVDALGNVEDELIEVTAGDYPTTVIDATGNPQSMMNAFSYAAHGGKVVYVSLVQADISFNDPEFHKKELTLMGSRAASLDEFEYVIANMKAGHIDADAFISHRAPFEDTIAAFQTWLKRDSGVIKAIIEF</sequence>
<comment type="cofactor">
    <cofactor evidence="4">
        <name>Zn(2+)</name>
        <dbReference type="ChEBI" id="CHEBI:29105"/>
    </cofactor>
</comment>
<evidence type="ECO:0000259" key="5">
    <source>
        <dbReference type="Pfam" id="PF00107"/>
    </source>
</evidence>
<dbReference type="CDD" id="cd08261">
    <property type="entry name" value="Zn_ADH7"/>
    <property type="match status" value="1"/>
</dbReference>
<dbReference type="GO" id="GO:0016491">
    <property type="term" value="F:oxidoreductase activity"/>
    <property type="evidence" value="ECO:0007669"/>
    <property type="project" value="UniProtKB-KW"/>
</dbReference>
<dbReference type="GO" id="GO:0008270">
    <property type="term" value="F:zinc ion binding"/>
    <property type="evidence" value="ECO:0007669"/>
    <property type="project" value="InterPro"/>
</dbReference>
<dbReference type="InterPro" id="IPR013149">
    <property type="entry name" value="ADH-like_C"/>
</dbReference>
<dbReference type="SUPFAM" id="SSF50129">
    <property type="entry name" value="GroES-like"/>
    <property type="match status" value="1"/>
</dbReference>
<dbReference type="Pfam" id="PF08240">
    <property type="entry name" value="ADH_N"/>
    <property type="match status" value="1"/>
</dbReference>
<evidence type="ECO:0000256" key="4">
    <source>
        <dbReference type="RuleBase" id="RU361277"/>
    </source>
</evidence>
<dbReference type="RefSeq" id="WP_182300156.1">
    <property type="nucleotide sequence ID" value="NZ_CP041969.1"/>
</dbReference>
<organism evidence="7 8">
    <name type="scientific">Cohnella cholangitidis</name>
    <dbReference type="NCBI Taxonomy" id="2598458"/>
    <lineage>
        <taxon>Bacteria</taxon>
        <taxon>Bacillati</taxon>
        <taxon>Bacillota</taxon>
        <taxon>Bacilli</taxon>
        <taxon>Bacillales</taxon>
        <taxon>Paenibacillaceae</taxon>
        <taxon>Cohnella</taxon>
    </lineage>
</organism>
<feature type="domain" description="Alcohol dehydrogenase-like N-terminal" evidence="6">
    <location>
        <begin position="24"/>
        <end position="132"/>
    </location>
</feature>
<dbReference type="PANTHER" id="PTHR43401:SF3">
    <property type="entry name" value="L-GALACTONATE-5-DEHYDROGENASE"/>
    <property type="match status" value="1"/>
</dbReference>
<dbReference type="InterPro" id="IPR050129">
    <property type="entry name" value="Zn_alcohol_dh"/>
</dbReference>
<dbReference type="InterPro" id="IPR002328">
    <property type="entry name" value="ADH_Zn_CS"/>
</dbReference>
<dbReference type="PROSITE" id="PS00059">
    <property type="entry name" value="ADH_ZINC"/>
    <property type="match status" value="1"/>
</dbReference>
<keyword evidence="8" id="KW-1185">Reference proteome</keyword>
<protein>
    <submittedName>
        <fullName evidence="7">Zinc-binding alcohol dehydrogenase family protein</fullName>
    </submittedName>
</protein>
<dbReference type="Gene3D" id="3.90.180.10">
    <property type="entry name" value="Medium-chain alcohol dehydrogenases, catalytic domain"/>
    <property type="match status" value="1"/>
</dbReference>
<feature type="domain" description="Alcohol dehydrogenase-like C-terminal" evidence="5">
    <location>
        <begin position="171"/>
        <end position="297"/>
    </location>
</feature>
<accession>A0A7G5C3Y7</accession>
<keyword evidence="2 4" id="KW-0862">Zinc</keyword>
<reference evidence="7 8" key="1">
    <citation type="submission" date="2019-07" db="EMBL/GenBank/DDBJ databases">
        <authorList>
            <person name="Kim J.K."/>
            <person name="Cheong H.-M."/>
            <person name="Choi Y."/>
            <person name="Hwang K.J."/>
            <person name="Lee S."/>
            <person name="Choi C."/>
        </authorList>
    </citation>
    <scope>NUCLEOTIDE SEQUENCE [LARGE SCALE GENOMIC DNA]</scope>
    <source>
        <strain evidence="7 8">KS 22</strain>
    </source>
</reference>
<dbReference type="SUPFAM" id="SSF51735">
    <property type="entry name" value="NAD(P)-binding Rossmann-fold domains"/>
    <property type="match status" value="1"/>
</dbReference>
<dbReference type="EMBL" id="CP041969">
    <property type="protein sequence ID" value="QMV43921.1"/>
    <property type="molecule type" value="Genomic_DNA"/>
</dbReference>
<dbReference type="InterPro" id="IPR013154">
    <property type="entry name" value="ADH-like_N"/>
</dbReference>
<dbReference type="Pfam" id="PF00107">
    <property type="entry name" value="ADH_zinc_N"/>
    <property type="match status" value="1"/>
</dbReference>
<evidence type="ECO:0000256" key="2">
    <source>
        <dbReference type="ARBA" id="ARBA00022833"/>
    </source>
</evidence>
<dbReference type="InterPro" id="IPR011032">
    <property type="entry name" value="GroES-like_sf"/>
</dbReference>
<comment type="similarity">
    <text evidence="4">Belongs to the zinc-containing alcohol dehydrogenase family.</text>
</comment>
<evidence type="ECO:0000313" key="7">
    <source>
        <dbReference type="EMBL" id="QMV43921.1"/>
    </source>
</evidence>